<evidence type="ECO:0000313" key="7">
    <source>
        <dbReference type="EMBL" id="KIM93912.1"/>
    </source>
</evidence>
<evidence type="ECO:0000256" key="6">
    <source>
        <dbReference type="ARBA" id="ARBA00023242"/>
    </source>
</evidence>
<sequence length="480" mass="54351">MTSDESQGWYFFRSKTVDEIRGCFQSNLWNRLILQISHEEPSILHASIALGSMHRKYKERGVSTSTTSLNDPAHVFSLRQYVKAIGSLRTRLQTTGDSRTREVTLITCLLFICLEMLQGQRIGALTHLQTGLRILSRTASQNDSLSSEPVQLVLKHDPDTVVDQLTDVFARLDYESTMFGQQSPHLHFIPEQSVAMPYAWVPATFFNIQEARQYLDTLSSAVFRFRGCLLEAAKSTITDPIDDVAKAILSQHAIARSLDLSSFPVLLGQLRILQSSLAIWLSALNAYNRPKSLFCLEDTRAIRLLEIQHFYVSFLISNCQSTKEMSCDSYNDDFKKILALSMSYLKDKALESSTSEPLHRTFTLESGVIPSLYLISVKCRDPILRRQAISMLYRATCQEGMWEGSIIARYVEQVADFEEAAANYCGELSKSDDIPELARFSDVILAISEDPGYGRLICARYRHEIDGKLHVWEEIFPLKG</sequence>
<dbReference type="InParanoid" id="A0A0C3CW26"/>
<dbReference type="GO" id="GO:0046872">
    <property type="term" value="F:metal ion binding"/>
    <property type="evidence" value="ECO:0007669"/>
    <property type="project" value="UniProtKB-KW"/>
</dbReference>
<dbReference type="InterPro" id="IPR021858">
    <property type="entry name" value="Fun_TF"/>
</dbReference>
<gene>
    <name evidence="7" type="ORF">OIDMADRAFT_184607</name>
</gene>
<reference evidence="7 8" key="1">
    <citation type="submission" date="2014-04" db="EMBL/GenBank/DDBJ databases">
        <authorList>
            <consortium name="DOE Joint Genome Institute"/>
            <person name="Kuo A."/>
            <person name="Martino E."/>
            <person name="Perotto S."/>
            <person name="Kohler A."/>
            <person name="Nagy L.G."/>
            <person name="Floudas D."/>
            <person name="Copeland A."/>
            <person name="Barry K.W."/>
            <person name="Cichocki N."/>
            <person name="Veneault-Fourrey C."/>
            <person name="LaButti K."/>
            <person name="Lindquist E.A."/>
            <person name="Lipzen A."/>
            <person name="Lundell T."/>
            <person name="Morin E."/>
            <person name="Murat C."/>
            <person name="Sun H."/>
            <person name="Tunlid A."/>
            <person name="Henrissat B."/>
            <person name="Grigoriev I.V."/>
            <person name="Hibbett D.S."/>
            <person name="Martin F."/>
            <person name="Nordberg H.P."/>
            <person name="Cantor M.N."/>
            <person name="Hua S.X."/>
        </authorList>
    </citation>
    <scope>NUCLEOTIDE SEQUENCE [LARGE SCALE GENOMIC DNA]</scope>
    <source>
        <strain evidence="7 8">Zn</strain>
    </source>
</reference>
<dbReference type="HOGENOM" id="CLU_011409_13_3_1"/>
<evidence type="ECO:0000313" key="8">
    <source>
        <dbReference type="Proteomes" id="UP000054321"/>
    </source>
</evidence>
<keyword evidence="1" id="KW-0479">Metal-binding</keyword>
<protein>
    <submittedName>
        <fullName evidence="7">Uncharacterized protein</fullName>
    </submittedName>
</protein>
<dbReference type="GO" id="GO:0003677">
    <property type="term" value="F:DNA binding"/>
    <property type="evidence" value="ECO:0007669"/>
    <property type="project" value="UniProtKB-KW"/>
</dbReference>
<organism evidence="7 8">
    <name type="scientific">Oidiodendron maius (strain Zn)</name>
    <dbReference type="NCBI Taxonomy" id="913774"/>
    <lineage>
        <taxon>Eukaryota</taxon>
        <taxon>Fungi</taxon>
        <taxon>Dikarya</taxon>
        <taxon>Ascomycota</taxon>
        <taxon>Pezizomycotina</taxon>
        <taxon>Leotiomycetes</taxon>
        <taxon>Leotiomycetes incertae sedis</taxon>
        <taxon>Myxotrichaceae</taxon>
        <taxon>Oidiodendron</taxon>
    </lineage>
</organism>
<proteinExistence type="predicted"/>
<name>A0A0C3CW26_OIDMZ</name>
<dbReference type="Pfam" id="PF11951">
    <property type="entry name" value="Fungal_trans_2"/>
    <property type="match status" value="1"/>
</dbReference>
<keyword evidence="5" id="KW-0804">Transcription</keyword>
<dbReference type="EMBL" id="KN832892">
    <property type="protein sequence ID" value="KIM93912.1"/>
    <property type="molecule type" value="Genomic_DNA"/>
</dbReference>
<dbReference type="Proteomes" id="UP000054321">
    <property type="component" value="Unassembled WGS sequence"/>
</dbReference>
<dbReference type="PANTHER" id="PTHR36206:SF12">
    <property type="entry name" value="ASPERCRYPTIN BIOSYNTHESIS CLUSTER-SPECIFIC TRANSCRIPTION REGULATOR ATNN-RELATED"/>
    <property type="match status" value="1"/>
</dbReference>
<evidence type="ECO:0000256" key="1">
    <source>
        <dbReference type="ARBA" id="ARBA00022723"/>
    </source>
</evidence>
<evidence type="ECO:0000256" key="5">
    <source>
        <dbReference type="ARBA" id="ARBA00023163"/>
    </source>
</evidence>
<dbReference type="InterPro" id="IPR052360">
    <property type="entry name" value="Transcr_Regulatory_Proteins"/>
</dbReference>
<evidence type="ECO:0000256" key="3">
    <source>
        <dbReference type="ARBA" id="ARBA00023015"/>
    </source>
</evidence>
<evidence type="ECO:0000256" key="2">
    <source>
        <dbReference type="ARBA" id="ARBA00022833"/>
    </source>
</evidence>
<dbReference type="STRING" id="913774.A0A0C3CW26"/>
<keyword evidence="6" id="KW-0539">Nucleus</keyword>
<keyword evidence="3" id="KW-0805">Transcription regulation</keyword>
<evidence type="ECO:0000256" key="4">
    <source>
        <dbReference type="ARBA" id="ARBA00023125"/>
    </source>
</evidence>
<keyword evidence="8" id="KW-1185">Reference proteome</keyword>
<dbReference type="AlphaFoldDB" id="A0A0C3CW26"/>
<keyword evidence="4" id="KW-0238">DNA-binding</keyword>
<dbReference type="PANTHER" id="PTHR36206">
    <property type="entry name" value="ASPERCRYPTIN BIOSYNTHESIS CLUSTER-SPECIFIC TRANSCRIPTION REGULATOR ATNN-RELATED"/>
    <property type="match status" value="1"/>
</dbReference>
<dbReference type="OrthoDB" id="2593732at2759"/>
<accession>A0A0C3CW26</accession>
<reference evidence="8" key="2">
    <citation type="submission" date="2015-01" db="EMBL/GenBank/DDBJ databases">
        <title>Evolutionary Origins and Diversification of the Mycorrhizal Mutualists.</title>
        <authorList>
            <consortium name="DOE Joint Genome Institute"/>
            <consortium name="Mycorrhizal Genomics Consortium"/>
            <person name="Kohler A."/>
            <person name="Kuo A."/>
            <person name="Nagy L.G."/>
            <person name="Floudas D."/>
            <person name="Copeland A."/>
            <person name="Barry K.W."/>
            <person name="Cichocki N."/>
            <person name="Veneault-Fourrey C."/>
            <person name="LaButti K."/>
            <person name="Lindquist E.A."/>
            <person name="Lipzen A."/>
            <person name="Lundell T."/>
            <person name="Morin E."/>
            <person name="Murat C."/>
            <person name="Riley R."/>
            <person name="Ohm R."/>
            <person name="Sun H."/>
            <person name="Tunlid A."/>
            <person name="Henrissat B."/>
            <person name="Grigoriev I.V."/>
            <person name="Hibbett D.S."/>
            <person name="Martin F."/>
        </authorList>
    </citation>
    <scope>NUCLEOTIDE SEQUENCE [LARGE SCALE GENOMIC DNA]</scope>
    <source>
        <strain evidence="8">Zn</strain>
    </source>
</reference>
<keyword evidence="2" id="KW-0862">Zinc</keyword>